<dbReference type="EMBL" id="JAJOZR010000007">
    <property type="protein sequence ID" value="MCD7109885.1"/>
    <property type="molecule type" value="Genomic_DNA"/>
</dbReference>
<evidence type="ECO:0000256" key="1">
    <source>
        <dbReference type="SAM" id="MobiDB-lite"/>
    </source>
</evidence>
<feature type="compositionally biased region" description="Low complexity" evidence="1">
    <location>
        <begin position="52"/>
        <end position="61"/>
    </location>
</feature>
<dbReference type="RefSeq" id="WP_231814863.1">
    <property type="nucleotide sequence ID" value="NZ_JAJOZR010000007.1"/>
</dbReference>
<feature type="region of interest" description="Disordered" evidence="1">
    <location>
        <begin position="51"/>
        <end position="80"/>
    </location>
</feature>
<feature type="region of interest" description="Disordered" evidence="1">
    <location>
        <begin position="1"/>
        <end position="28"/>
    </location>
</feature>
<gene>
    <name evidence="2" type="ORF">LRX75_12645</name>
</gene>
<name>A0A9X1T1K1_9HYPH</name>
<keyword evidence="3" id="KW-1185">Reference proteome</keyword>
<evidence type="ECO:0000313" key="3">
    <source>
        <dbReference type="Proteomes" id="UP001139089"/>
    </source>
</evidence>
<accession>A0A9X1T1K1</accession>
<evidence type="ECO:0000313" key="2">
    <source>
        <dbReference type="EMBL" id="MCD7109885.1"/>
    </source>
</evidence>
<proteinExistence type="predicted"/>
<protein>
    <submittedName>
        <fullName evidence="2">Uncharacterized protein</fullName>
    </submittedName>
</protein>
<dbReference type="AlphaFoldDB" id="A0A9X1T1K1"/>
<sequence length="80" mass="8925">MRDQLLIHPLTGPSNTRPHGRPGKTDAFADPLEDPAWDGLRWLVPLLAALTRQRAPSPASKPARRPRPVGLYTRSPLRSR</sequence>
<reference evidence="2" key="1">
    <citation type="submission" date="2021-12" db="EMBL/GenBank/DDBJ databases">
        <authorList>
            <person name="Li Y."/>
        </authorList>
    </citation>
    <scope>NUCLEOTIDE SEQUENCE</scope>
    <source>
        <strain evidence="2">DKSPLA3</strain>
    </source>
</reference>
<dbReference type="Proteomes" id="UP001139089">
    <property type="component" value="Unassembled WGS sequence"/>
</dbReference>
<organism evidence="2 3">
    <name type="scientific">Rhizobium quercicola</name>
    <dbReference type="NCBI Taxonomy" id="2901226"/>
    <lineage>
        <taxon>Bacteria</taxon>
        <taxon>Pseudomonadati</taxon>
        <taxon>Pseudomonadota</taxon>
        <taxon>Alphaproteobacteria</taxon>
        <taxon>Hyphomicrobiales</taxon>
        <taxon>Rhizobiaceae</taxon>
        <taxon>Rhizobium/Agrobacterium group</taxon>
        <taxon>Rhizobium</taxon>
    </lineage>
</organism>
<comment type="caution">
    <text evidence="2">The sequence shown here is derived from an EMBL/GenBank/DDBJ whole genome shotgun (WGS) entry which is preliminary data.</text>
</comment>